<dbReference type="AlphaFoldDB" id="A0A168IV28"/>
<keyword evidence="1" id="KW-0597">Phosphoprotein</keyword>
<sequence length="692" mass="77642">MSLRTKAELARFKPLSRFVEHFDLMPPTELLDTSSVEMPVEEPSEQPNNNKKPLYALPPGIQRKYPSNLSIQSATAAPAAFMYSPTSPTADVRDYSRNIPSPTTQQQQQPFDLLKSVGRSQSHPANGSLSNNNNDSGTNKEASDPSAVVTMTKAASPPPESTVLANPVVAPLPKDNTTYAPPSSGKSKLSRASLNRADIIIKRYDAWSKFLTLMIAWVSEVSRLSAQSERSFSSLLKKDHRFSQLQTSNIASANGIHATIHGFTVDLALQEQQFGHRLKEHVPILEKFKKECATQQKGLKSRTDLALDEFLRRAEVTASLMAQLNKACKEARRTIEKGVHLTSDPWLVNLYVLRQLKREVDEENRLRRLMVPIQQTMLDFETRLLKAVEDTIKLCFERPGSLSQERLDSLEASLNAAVSDNWSTFVANNKKDLVNEENPNKHYLKINYPFKNDPLVMTLHKGELERRSGVLNKYTQRFFVLTESGFLHQFKLNDKVSPEFSIYIPNVTIIPSMDISHLNLTTLQAEPDKSSSYSFEIQRSGSVLQRDKSYVFRTSSLAEMVVWCKLLSDVATRPLDAVLQPRQPLQYTSRPSTAMSGHSSARSSVLISHQPIIPPTQHQETTPPPSPVQQLPESLQSKINRMSAVTDDIPQFAMQQPTVSPTASTELYMPAMMADYPVMEGKHKQYTPQLNI</sequence>
<dbReference type="Pfam" id="PF20399">
    <property type="entry name" value="PH_20"/>
    <property type="match status" value="1"/>
</dbReference>
<dbReference type="InterPro" id="IPR046869">
    <property type="entry name" value="SLM1/RGC1-like_PH"/>
</dbReference>
<protein>
    <recommendedName>
        <fullName evidence="3">PH domain-containing protein</fullName>
    </recommendedName>
</protein>
<organism evidence="4 5">
    <name type="scientific">Mucor lusitanicus CBS 277.49</name>
    <dbReference type="NCBI Taxonomy" id="747725"/>
    <lineage>
        <taxon>Eukaryota</taxon>
        <taxon>Fungi</taxon>
        <taxon>Fungi incertae sedis</taxon>
        <taxon>Mucoromycota</taxon>
        <taxon>Mucoromycotina</taxon>
        <taxon>Mucoromycetes</taxon>
        <taxon>Mucorales</taxon>
        <taxon>Mucorineae</taxon>
        <taxon>Mucoraceae</taxon>
        <taxon>Mucor</taxon>
    </lineage>
</organism>
<dbReference type="InterPro" id="IPR011993">
    <property type="entry name" value="PH-like_dom_sf"/>
</dbReference>
<dbReference type="Gene3D" id="2.30.29.30">
    <property type="entry name" value="Pleckstrin-homology domain (PH domain)/Phosphotyrosine-binding domain (PTB)"/>
    <property type="match status" value="1"/>
</dbReference>
<evidence type="ECO:0000256" key="2">
    <source>
        <dbReference type="SAM" id="MobiDB-lite"/>
    </source>
</evidence>
<evidence type="ECO:0000259" key="3">
    <source>
        <dbReference type="PROSITE" id="PS50003"/>
    </source>
</evidence>
<dbReference type="Proteomes" id="UP000077051">
    <property type="component" value="Unassembled WGS sequence"/>
</dbReference>
<dbReference type="PANTHER" id="PTHR31941:SF1">
    <property type="entry name" value="CYTOSKELETAL SIGNALING PROTEIN SLM1"/>
    <property type="match status" value="1"/>
</dbReference>
<feature type="region of interest" description="Disordered" evidence="2">
    <location>
        <begin position="614"/>
        <end position="633"/>
    </location>
</feature>
<accession>A0A168IV28</accession>
<comment type="caution">
    <text evidence="4">The sequence shown here is derived from an EMBL/GenBank/DDBJ whole genome shotgun (WGS) entry which is preliminary data.</text>
</comment>
<dbReference type="STRING" id="747725.A0A168IV28"/>
<feature type="region of interest" description="Disordered" evidence="2">
    <location>
        <begin position="118"/>
        <end position="166"/>
    </location>
</feature>
<gene>
    <name evidence="4" type="ORF">MUCCIDRAFT_113865</name>
</gene>
<dbReference type="VEuPathDB" id="FungiDB:MUCCIDRAFT_113865"/>
<dbReference type="InterPro" id="IPR046868">
    <property type="entry name" value="BAR_4"/>
</dbReference>
<dbReference type="EMBL" id="AMYB01000007">
    <property type="protein sequence ID" value="OAD00391.1"/>
    <property type="molecule type" value="Genomic_DNA"/>
</dbReference>
<dbReference type="SUPFAM" id="SSF50729">
    <property type="entry name" value="PH domain-like"/>
    <property type="match status" value="1"/>
</dbReference>
<feature type="region of interest" description="Disordered" evidence="2">
    <location>
        <begin position="36"/>
        <end position="59"/>
    </location>
</feature>
<name>A0A168IV28_MUCCL</name>
<reference evidence="4 5" key="1">
    <citation type="submission" date="2015-06" db="EMBL/GenBank/DDBJ databases">
        <title>Expansion of signal transduction pathways in fungi by whole-genome duplication.</title>
        <authorList>
            <consortium name="DOE Joint Genome Institute"/>
            <person name="Corrochano L.M."/>
            <person name="Kuo A."/>
            <person name="Marcet-Houben M."/>
            <person name="Polaino S."/>
            <person name="Salamov A."/>
            <person name="Villalobos J.M."/>
            <person name="Alvarez M.I."/>
            <person name="Avalos J."/>
            <person name="Benito E.P."/>
            <person name="Benoit I."/>
            <person name="Burger G."/>
            <person name="Camino L.P."/>
            <person name="Canovas D."/>
            <person name="Cerda-Olmedo E."/>
            <person name="Cheng J.-F."/>
            <person name="Dominguez A."/>
            <person name="Elias M."/>
            <person name="Eslava A.P."/>
            <person name="Glaser F."/>
            <person name="Grimwood J."/>
            <person name="Gutierrez G."/>
            <person name="Heitman J."/>
            <person name="Henrissat B."/>
            <person name="Iturriaga E.A."/>
            <person name="Lang B.F."/>
            <person name="Lavin J.L."/>
            <person name="Lee S."/>
            <person name="Li W."/>
            <person name="Lindquist E."/>
            <person name="Lopez-Garcia S."/>
            <person name="Luque E.M."/>
            <person name="Marcos A.T."/>
            <person name="Martin J."/>
            <person name="Mccluskey K."/>
            <person name="Medina H.R."/>
            <person name="Miralles-Duran A."/>
            <person name="Miyazaki A."/>
            <person name="Munoz-Torres E."/>
            <person name="Oguiza J.A."/>
            <person name="Ohm R."/>
            <person name="Olmedo M."/>
            <person name="Orejas M."/>
            <person name="Ortiz-Castellanos L."/>
            <person name="Pisabarro A.G."/>
            <person name="Rodriguez-Romero J."/>
            <person name="Ruiz-Herrera J."/>
            <person name="Ruiz-Vazquez R."/>
            <person name="Sanz C."/>
            <person name="Schackwitz W."/>
            <person name="Schmutz J."/>
            <person name="Shahriari M."/>
            <person name="Shelest E."/>
            <person name="Silva-Franco F."/>
            <person name="Soanes D."/>
            <person name="Syed K."/>
            <person name="Tagua V.G."/>
            <person name="Talbot N.J."/>
            <person name="Thon M."/>
            <person name="De Vries R.P."/>
            <person name="Wiebenga A."/>
            <person name="Yadav J.S."/>
            <person name="Braun E.L."/>
            <person name="Baker S."/>
            <person name="Garre V."/>
            <person name="Horwitz B."/>
            <person name="Torres-Martinez S."/>
            <person name="Idnurm A."/>
            <person name="Herrera-Estrella A."/>
            <person name="Gabaldon T."/>
            <person name="Grigoriev I.V."/>
        </authorList>
    </citation>
    <scope>NUCLEOTIDE SEQUENCE [LARGE SCALE GENOMIC DNA]</scope>
    <source>
        <strain evidence="4 5">CBS 277.49</strain>
    </source>
</reference>
<dbReference type="SMART" id="SM00233">
    <property type="entry name" value="PH"/>
    <property type="match status" value="1"/>
</dbReference>
<proteinExistence type="predicted"/>
<dbReference type="InterPro" id="IPR001849">
    <property type="entry name" value="PH_domain"/>
</dbReference>
<dbReference type="PROSITE" id="PS50003">
    <property type="entry name" value="PH_DOMAIN"/>
    <property type="match status" value="1"/>
</dbReference>
<dbReference type="PANTHER" id="PTHR31941">
    <property type="entry name" value="CYTOSKELETAL SIGNALING PROTEIN SLM1"/>
    <property type="match status" value="1"/>
</dbReference>
<dbReference type="Pfam" id="PF20400">
    <property type="entry name" value="BAR_4"/>
    <property type="match status" value="1"/>
</dbReference>
<feature type="compositionally biased region" description="Low complexity" evidence="2">
    <location>
        <begin position="126"/>
        <end position="139"/>
    </location>
</feature>
<evidence type="ECO:0000313" key="5">
    <source>
        <dbReference type="Proteomes" id="UP000077051"/>
    </source>
</evidence>
<evidence type="ECO:0000256" key="1">
    <source>
        <dbReference type="ARBA" id="ARBA00022553"/>
    </source>
</evidence>
<dbReference type="OrthoDB" id="5598057at2759"/>
<feature type="domain" description="PH" evidence="3">
    <location>
        <begin position="457"/>
        <end position="572"/>
    </location>
</feature>
<evidence type="ECO:0000313" key="4">
    <source>
        <dbReference type="EMBL" id="OAD00391.1"/>
    </source>
</evidence>
<keyword evidence="5" id="KW-1185">Reference proteome</keyword>